<sequence>MKKLIVLLCLLGSVGCAAQTPNIVIILTDDMGWNALSIPADPAIPESGSSYYQTPNTDRLAEGGIRFSRAYSPSAVCDPTRTSIQYGMRPTALGKFATVAPKTLPPVSDAMVSRLKAAHPQYKAAHFGKWHQRSRTPEQIGFDLSDGQTMNDQSKDPMDPKMTFSLARKANAFMENNAQNGTPFFLQVSFYANHLKYEALPETIAKYEARSDQATEHHNSPLWAAMNEDMDTAVGSILDTLDKLDLAKNTYIIYTADNGYEFKRDRLKPVAERDYYKSYPLRSHKYVLSEGGIRVPFIIRGPGIPAGVSSRTPVVGWDILPTVLDMAGASDQTPEAVEGGSLLPLCLSGGKAKVKRLDPFMVFRSALAKEEKGVFGGMLDVAIIQDSYKFYRELESGNEYLWSLKDDLGESNNLLKKMPERAAQLRKNMDDYCKRVGWDQKERASRAPRKKAGKKE</sequence>
<keyword evidence="6" id="KW-0106">Calcium</keyword>
<evidence type="ECO:0000256" key="3">
    <source>
        <dbReference type="ARBA" id="ARBA00022723"/>
    </source>
</evidence>
<accession>A0A934S0G4</accession>
<keyword evidence="3" id="KW-0479">Metal-binding</keyword>
<evidence type="ECO:0000256" key="6">
    <source>
        <dbReference type="ARBA" id="ARBA00022837"/>
    </source>
</evidence>
<name>A0A934S0G4_9BACT</name>
<evidence type="ECO:0000256" key="5">
    <source>
        <dbReference type="ARBA" id="ARBA00022801"/>
    </source>
</evidence>
<dbReference type="PROSITE" id="PS51257">
    <property type="entry name" value="PROKAR_LIPOPROTEIN"/>
    <property type="match status" value="1"/>
</dbReference>
<evidence type="ECO:0000256" key="1">
    <source>
        <dbReference type="ARBA" id="ARBA00001913"/>
    </source>
</evidence>
<proteinExistence type="inferred from homology"/>
<dbReference type="PANTHER" id="PTHR42693:SF42">
    <property type="entry name" value="ARYLSULFATASE G"/>
    <property type="match status" value="1"/>
</dbReference>
<dbReference type="EMBL" id="JAENIL010000068">
    <property type="protein sequence ID" value="MBK1880046.1"/>
    <property type="molecule type" value="Genomic_DNA"/>
</dbReference>
<dbReference type="InterPro" id="IPR050738">
    <property type="entry name" value="Sulfatase"/>
</dbReference>
<protein>
    <submittedName>
        <fullName evidence="9">Sulfatase-like hydrolase/transferase</fullName>
    </submittedName>
</protein>
<dbReference type="AlphaFoldDB" id="A0A934S0G4"/>
<organism evidence="9 10">
    <name type="scientific">Pelagicoccus mobilis</name>
    <dbReference type="NCBI Taxonomy" id="415221"/>
    <lineage>
        <taxon>Bacteria</taxon>
        <taxon>Pseudomonadati</taxon>
        <taxon>Verrucomicrobiota</taxon>
        <taxon>Opitutia</taxon>
        <taxon>Puniceicoccales</taxon>
        <taxon>Pelagicoccaceae</taxon>
        <taxon>Pelagicoccus</taxon>
    </lineage>
</organism>
<feature type="signal peptide" evidence="7">
    <location>
        <begin position="1"/>
        <end position="18"/>
    </location>
</feature>
<evidence type="ECO:0000256" key="4">
    <source>
        <dbReference type="ARBA" id="ARBA00022729"/>
    </source>
</evidence>
<keyword evidence="5 9" id="KW-0378">Hydrolase</keyword>
<dbReference type="Proteomes" id="UP000617628">
    <property type="component" value="Unassembled WGS sequence"/>
</dbReference>
<feature type="domain" description="Sulfatase N-terminal" evidence="8">
    <location>
        <begin position="21"/>
        <end position="329"/>
    </location>
</feature>
<dbReference type="Gene3D" id="3.40.720.10">
    <property type="entry name" value="Alkaline Phosphatase, subunit A"/>
    <property type="match status" value="1"/>
</dbReference>
<dbReference type="GO" id="GO:0004065">
    <property type="term" value="F:arylsulfatase activity"/>
    <property type="evidence" value="ECO:0007669"/>
    <property type="project" value="TreeGrafter"/>
</dbReference>
<evidence type="ECO:0000313" key="10">
    <source>
        <dbReference type="Proteomes" id="UP000617628"/>
    </source>
</evidence>
<dbReference type="SUPFAM" id="SSF53649">
    <property type="entry name" value="Alkaline phosphatase-like"/>
    <property type="match status" value="1"/>
</dbReference>
<dbReference type="InterPro" id="IPR000917">
    <property type="entry name" value="Sulfatase_N"/>
</dbReference>
<reference evidence="9" key="1">
    <citation type="submission" date="2021-01" db="EMBL/GenBank/DDBJ databases">
        <title>Modified the classification status of verrucomicrobia.</title>
        <authorList>
            <person name="Feng X."/>
        </authorList>
    </citation>
    <scope>NUCLEOTIDE SEQUENCE</scope>
    <source>
        <strain evidence="9">KCTC 13126</strain>
    </source>
</reference>
<keyword evidence="10" id="KW-1185">Reference proteome</keyword>
<dbReference type="Pfam" id="PF00884">
    <property type="entry name" value="Sulfatase"/>
    <property type="match status" value="1"/>
</dbReference>
<comment type="caution">
    <text evidence="9">The sequence shown here is derived from an EMBL/GenBank/DDBJ whole genome shotgun (WGS) entry which is preliminary data.</text>
</comment>
<dbReference type="RefSeq" id="WP_200358560.1">
    <property type="nucleotide sequence ID" value="NZ_JAENIL010000068.1"/>
</dbReference>
<dbReference type="GO" id="GO:0046872">
    <property type="term" value="F:metal ion binding"/>
    <property type="evidence" value="ECO:0007669"/>
    <property type="project" value="UniProtKB-KW"/>
</dbReference>
<keyword evidence="4 7" id="KW-0732">Signal</keyword>
<evidence type="ECO:0000259" key="8">
    <source>
        <dbReference type="Pfam" id="PF00884"/>
    </source>
</evidence>
<dbReference type="PANTHER" id="PTHR42693">
    <property type="entry name" value="ARYLSULFATASE FAMILY MEMBER"/>
    <property type="match status" value="1"/>
</dbReference>
<evidence type="ECO:0000313" key="9">
    <source>
        <dbReference type="EMBL" id="MBK1880046.1"/>
    </source>
</evidence>
<evidence type="ECO:0000256" key="2">
    <source>
        <dbReference type="ARBA" id="ARBA00008779"/>
    </source>
</evidence>
<evidence type="ECO:0000256" key="7">
    <source>
        <dbReference type="SAM" id="SignalP"/>
    </source>
</evidence>
<dbReference type="InterPro" id="IPR017850">
    <property type="entry name" value="Alkaline_phosphatase_core_sf"/>
</dbReference>
<comment type="similarity">
    <text evidence="2">Belongs to the sulfatase family.</text>
</comment>
<feature type="chain" id="PRO_5037096173" evidence="7">
    <location>
        <begin position="19"/>
        <end position="456"/>
    </location>
</feature>
<dbReference type="Gene3D" id="3.30.1120.10">
    <property type="match status" value="1"/>
</dbReference>
<gene>
    <name evidence="9" type="ORF">JIN87_24390</name>
</gene>
<comment type="cofactor">
    <cofactor evidence="1">
        <name>Ca(2+)</name>
        <dbReference type="ChEBI" id="CHEBI:29108"/>
    </cofactor>
</comment>